<evidence type="ECO:0000256" key="2">
    <source>
        <dbReference type="ARBA" id="ARBA00023242"/>
    </source>
</evidence>
<organism evidence="4 5">
    <name type="scientific">Ogataea polymorpha</name>
    <dbReference type="NCBI Taxonomy" id="460523"/>
    <lineage>
        <taxon>Eukaryota</taxon>
        <taxon>Fungi</taxon>
        <taxon>Dikarya</taxon>
        <taxon>Ascomycota</taxon>
        <taxon>Saccharomycotina</taxon>
        <taxon>Pichiomycetes</taxon>
        <taxon>Pichiales</taxon>
        <taxon>Pichiaceae</taxon>
        <taxon>Ogataea</taxon>
    </lineage>
</organism>
<accession>A0A9P8PSD5</accession>
<sequence length="474" mass="53367">MPKQPIPGIGKFKIAGNGRQPLAVRRESKNINTPSAQGKDPLAAHDLPTPNTSCEDLEKKSHKPTSSFQLPDEFTRAKCDALLSKYLEAVHPFVPVIDIPDFCSVYEKPWPDNDHFALELLTIVYSATIITKMPSQALIDLVFRYLSIVPPLQKCKSLTILLFVQPKNPFGSISTLLNLSNLLVLQRDPVSYHHIQDAKAIQLRRILWWLLVQLDCFSSLRNDFPPATSRNLVDTKMPSENWCADGVSINPSMALLCGVSHWCMCCNEVWDGKHSHQPTSSARAAKFKLDVENLAIACSATIQKLANSATSQKESDFIQLTIAVLASLPDRLKLIIELATSKVGLVAFCRTDHYLIQSLLIPSYSNFAWYSFFEPLQICINLFRSILNQIRYQHSKSSIVSSANFRLLQKAIQCSSHPQLKTLFNELWSQFFISQLGGLQINRLQGMHRNVTALKLRYFDQELLAITNYSGGFF</sequence>
<dbReference type="CDD" id="cd12148">
    <property type="entry name" value="fungal_TF_MHR"/>
    <property type="match status" value="1"/>
</dbReference>
<reference evidence="4" key="1">
    <citation type="journal article" date="2021" name="Open Biol.">
        <title>Shared evolutionary footprints suggest mitochondrial oxidative damage underlies multiple complex I losses in fungi.</title>
        <authorList>
            <person name="Schikora-Tamarit M.A."/>
            <person name="Marcet-Houben M."/>
            <person name="Nosek J."/>
            <person name="Gabaldon T."/>
        </authorList>
    </citation>
    <scope>NUCLEOTIDE SEQUENCE</scope>
    <source>
        <strain evidence="4">NCAIM Y.01608</strain>
    </source>
</reference>
<dbReference type="GO" id="GO:0005634">
    <property type="term" value="C:nucleus"/>
    <property type="evidence" value="ECO:0007669"/>
    <property type="project" value="UniProtKB-SubCell"/>
</dbReference>
<dbReference type="PANTHER" id="PTHR31001">
    <property type="entry name" value="UNCHARACTERIZED TRANSCRIPTIONAL REGULATORY PROTEIN"/>
    <property type="match status" value="1"/>
</dbReference>
<evidence type="ECO:0000256" key="3">
    <source>
        <dbReference type="SAM" id="MobiDB-lite"/>
    </source>
</evidence>
<keyword evidence="2" id="KW-0539">Nucleus</keyword>
<dbReference type="AlphaFoldDB" id="A0A9P8PSD5"/>
<evidence type="ECO:0000313" key="5">
    <source>
        <dbReference type="Proteomes" id="UP000788993"/>
    </source>
</evidence>
<comment type="subcellular location">
    <subcellularLocation>
        <location evidence="1">Nucleus</location>
    </subcellularLocation>
</comment>
<dbReference type="InterPro" id="IPR050613">
    <property type="entry name" value="Sec_Metabolite_Reg"/>
</dbReference>
<proteinExistence type="predicted"/>
<dbReference type="PANTHER" id="PTHR31001:SF90">
    <property type="entry name" value="CENTROMERE DNA-BINDING PROTEIN COMPLEX CBF3 SUBUNIT B"/>
    <property type="match status" value="1"/>
</dbReference>
<feature type="region of interest" description="Disordered" evidence="3">
    <location>
        <begin position="1"/>
        <end position="67"/>
    </location>
</feature>
<name>A0A9P8PSD5_9ASCO</name>
<dbReference type="Proteomes" id="UP000788993">
    <property type="component" value="Unassembled WGS sequence"/>
</dbReference>
<evidence type="ECO:0000256" key="1">
    <source>
        <dbReference type="ARBA" id="ARBA00004123"/>
    </source>
</evidence>
<evidence type="ECO:0008006" key="6">
    <source>
        <dbReference type="Google" id="ProtNLM"/>
    </source>
</evidence>
<protein>
    <recommendedName>
        <fullName evidence="6">Transcription factor domain-containing protein</fullName>
    </recommendedName>
</protein>
<keyword evidence="5" id="KW-1185">Reference proteome</keyword>
<dbReference type="EMBL" id="JAEUBD010000146">
    <property type="protein sequence ID" value="KAH3676569.1"/>
    <property type="molecule type" value="Genomic_DNA"/>
</dbReference>
<comment type="caution">
    <text evidence="4">The sequence shown here is derived from an EMBL/GenBank/DDBJ whole genome shotgun (WGS) entry which is preliminary data.</text>
</comment>
<evidence type="ECO:0000313" key="4">
    <source>
        <dbReference type="EMBL" id="KAH3676569.1"/>
    </source>
</evidence>
<gene>
    <name evidence="4" type="ORF">OGATHE_001058</name>
</gene>
<reference evidence="4" key="2">
    <citation type="submission" date="2021-01" db="EMBL/GenBank/DDBJ databases">
        <authorList>
            <person name="Schikora-Tamarit M.A."/>
        </authorList>
    </citation>
    <scope>NUCLEOTIDE SEQUENCE</scope>
    <source>
        <strain evidence="4">NCAIM Y.01608</strain>
    </source>
</reference>